<evidence type="ECO:0000313" key="3">
    <source>
        <dbReference type="Proteomes" id="UP000613011"/>
    </source>
</evidence>
<dbReference type="Proteomes" id="UP000613011">
    <property type="component" value="Unassembled WGS sequence"/>
</dbReference>
<dbReference type="Pfam" id="PF22632">
    <property type="entry name" value="BphC_D1"/>
    <property type="match status" value="1"/>
</dbReference>
<dbReference type="Gene3D" id="3.10.180.10">
    <property type="entry name" value="2,3-Dihydroxybiphenyl 1,2-Dioxygenase, domain 1"/>
    <property type="match status" value="2"/>
</dbReference>
<evidence type="ECO:0000259" key="1">
    <source>
        <dbReference type="PROSITE" id="PS51819"/>
    </source>
</evidence>
<dbReference type="EMBL" id="JAEQNA010000005">
    <property type="protein sequence ID" value="MBL0421519.1"/>
    <property type="molecule type" value="Genomic_DNA"/>
</dbReference>
<dbReference type="InterPro" id="IPR029068">
    <property type="entry name" value="Glyas_Bleomycin-R_OHBP_Dase"/>
</dbReference>
<reference evidence="2" key="1">
    <citation type="submission" date="2021-01" db="EMBL/GenBank/DDBJ databases">
        <title>Ramlibacter sp. strain AW1 16S ribosomal RNA gene Genome sequencing and assembly.</title>
        <authorList>
            <person name="Kang M."/>
        </authorList>
    </citation>
    <scope>NUCLEOTIDE SEQUENCE</scope>
    <source>
        <strain evidence="2">AW1</strain>
    </source>
</reference>
<dbReference type="InterPro" id="IPR004360">
    <property type="entry name" value="Glyas_Fos-R_dOase_dom"/>
</dbReference>
<feature type="domain" description="VOC" evidence="1">
    <location>
        <begin position="5"/>
        <end position="119"/>
    </location>
</feature>
<name>A0A937D2E1_9BURK</name>
<protein>
    <submittedName>
        <fullName evidence="2">VOC family protein</fullName>
    </submittedName>
</protein>
<sequence length="302" mass="32955">MTIKELGYIVLDSPDLARWGTYLQEVVGAMVSEGPDGSLRVRIDERDCRLLLRDSPQEKLAAMGWLVRDEAGLRQALETARAEGCEPRIGTADECIARRVNGFFAITDPAGHSHEIAWGPVVNFRQPFRSPAGVPAFMTGDQGLGHLVIGCEPAQFEATSRFTTGVLGLQVANLRAQSLSGEPVPFPITWFHADNPRQHSLGLAASFTPGAPRHGCRHINLEVPEIDDVGRALDRCDRHGVRIARSLGRHVNDRAISFYMASPGGFLVEYGCAAPRKDWSLEIVYDEGGAGSVWGHKPNPAR</sequence>
<dbReference type="CDD" id="cd07252">
    <property type="entry name" value="BphC1-RGP6_N_like"/>
    <property type="match status" value="1"/>
</dbReference>
<proteinExistence type="predicted"/>
<dbReference type="InterPro" id="IPR037523">
    <property type="entry name" value="VOC_core"/>
</dbReference>
<feature type="domain" description="VOC" evidence="1">
    <location>
        <begin position="143"/>
        <end position="273"/>
    </location>
</feature>
<dbReference type="PROSITE" id="PS51819">
    <property type="entry name" value="VOC"/>
    <property type="match status" value="2"/>
</dbReference>
<organism evidence="2 3">
    <name type="scientific">Ramlibacter aurantiacus</name>
    <dbReference type="NCBI Taxonomy" id="2801330"/>
    <lineage>
        <taxon>Bacteria</taxon>
        <taxon>Pseudomonadati</taxon>
        <taxon>Pseudomonadota</taxon>
        <taxon>Betaproteobacteria</taxon>
        <taxon>Burkholderiales</taxon>
        <taxon>Comamonadaceae</taxon>
        <taxon>Ramlibacter</taxon>
    </lineage>
</organism>
<dbReference type="RefSeq" id="WP_201684596.1">
    <property type="nucleotide sequence ID" value="NZ_JAEQNA010000005.1"/>
</dbReference>
<dbReference type="AlphaFoldDB" id="A0A937D2E1"/>
<evidence type="ECO:0000313" key="2">
    <source>
        <dbReference type="EMBL" id="MBL0421519.1"/>
    </source>
</evidence>
<dbReference type="SUPFAM" id="SSF54593">
    <property type="entry name" value="Glyoxalase/Bleomycin resistance protein/Dihydroxybiphenyl dioxygenase"/>
    <property type="match status" value="1"/>
</dbReference>
<gene>
    <name evidence="2" type="ORF">JI739_14265</name>
</gene>
<dbReference type="Pfam" id="PF00903">
    <property type="entry name" value="Glyoxalase"/>
    <property type="match status" value="1"/>
</dbReference>
<comment type="caution">
    <text evidence="2">The sequence shown here is derived from an EMBL/GenBank/DDBJ whole genome shotgun (WGS) entry which is preliminary data.</text>
</comment>
<accession>A0A937D2E1</accession>
<keyword evidence="3" id="KW-1185">Reference proteome</keyword>